<dbReference type="GO" id="GO:0004140">
    <property type="term" value="F:dephospho-CoA kinase activity"/>
    <property type="evidence" value="ECO:0007669"/>
    <property type="project" value="UniProtKB-EC"/>
</dbReference>
<evidence type="ECO:0000256" key="4">
    <source>
        <dbReference type="ARBA" id="ARBA00022993"/>
    </source>
</evidence>
<feature type="binding site" evidence="5">
    <location>
        <begin position="18"/>
        <end position="23"/>
    </location>
    <ligand>
        <name>ATP</name>
        <dbReference type="ChEBI" id="CHEBI:30616"/>
    </ligand>
</feature>
<evidence type="ECO:0000256" key="3">
    <source>
        <dbReference type="ARBA" id="ARBA00022840"/>
    </source>
</evidence>
<reference evidence="7 8" key="1">
    <citation type="submission" date="2022-03" db="EMBL/GenBank/DDBJ databases">
        <title>Genomic Encyclopedia of Type Strains, Phase III (KMG-III): the genomes of soil and plant-associated and newly described type strains.</title>
        <authorList>
            <person name="Whitman W."/>
        </authorList>
    </citation>
    <scope>NUCLEOTIDE SEQUENCE [LARGE SCALE GENOMIC DNA]</scope>
    <source>
        <strain evidence="7 8">BSker1</strain>
    </source>
</reference>
<dbReference type="Gene3D" id="3.40.50.300">
    <property type="entry name" value="P-loop containing nucleotide triphosphate hydrolases"/>
    <property type="match status" value="1"/>
</dbReference>
<comment type="catalytic activity">
    <reaction evidence="5">
        <text>3'-dephospho-CoA + ATP = ADP + CoA + H(+)</text>
        <dbReference type="Rhea" id="RHEA:18245"/>
        <dbReference type="ChEBI" id="CHEBI:15378"/>
        <dbReference type="ChEBI" id="CHEBI:30616"/>
        <dbReference type="ChEBI" id="CHEBI:57287"/>
        <dbReference type="ChEBI" id="CHEBI:57328"/>
        <dbReference type="ChEBI" id="CHEBI:456216"/>
        <dbReference type="EC" id="2.7.1.24"/>
    </reaction>
</comment>
<dbReference type="CDD" id="cd02022">
    <property type="entry name" value="DPCK"/>
    <property type="match status" value="1"/>
</dbReference>
<accession>A0ABT1G4A2</accession>
<keyword evidence="5 7" id="KW-0808">Transferase</keyword>
<keyword evidence="4 5" id="KW-0173">Coenzyme A biosynthesis</keyword>
<evidence type="ECO:0000313" key="7">
    <source>
        <dbReference type="EMBL" id="MCP1726119.1"/>
    </source>
</evidence>
<evidence type="ECO:0000256" key="5">
    <source>
        <dbReference type="HAMAP-Rule" id="MF_00376"/>
    </source>
</evidence>
<evidence type="ECO:0000256" key="1">
    <source>
        <dbReference type="ARBA" id="ARBA00009018"/>
    </source>
</evidence>
<evidence type="ECO:0000313" key="8">
    <source>
        <dbReference type="Proteomes" id="UP001523550"/>
    </source>
</evidence>
<name>A0ABT1G4A2_9GAMM</name>
<keyword evidence="2 5" id="KW-0547">Nucleotide-binding</keyword>
<keyword evidence="5" id="KW-0963">Cytoplasm</keyword>
<gene>
    <name evidence="5" type="primary">coaE</name>
    <name evidence="7" type="ORF">J2T60_000084</name>
</gene>
<dbReference type="InterPro" id="IPR001977">
    <property type="entry name" value="Depp_CoAkinase"/>
</dbReference>
<comment type="function">
    <text evidence="5">Catalyzes the phosphorylation of the 3'-hydroxyl group of dephosphocoenzyme A to form coenzyme A.</text>
</comment>
<dbReference type="Proteomes" id="UP001523550">
    <property type="component" value="Unassembled WGS sequence"/>
</dbReference>
<comment type="subcellular location">
    <subcellularLocation>
        <location evidence="5">Cytoplasm</location>
    </subcellularLocation>
</comment>
<dbReference type="EMBL" id="JALJYF010000001">
    <property type="protein sequence ID" value="MCP1726119.1"/>
    <property type="molecule type" value="Genomic_DNA"/>
</dbReference>
<protein>
    <recommendedName>
        <fullName evidence="5 6">Dephospho-CoA kinase</fullName>
        <ecNumber evidence="5 6">2.7.1.24</ecNumber>
    </recommendedName>
    <alternativeName>
        <fullName evidence="5">Dephosphocoenzyme A kinase</fullName>
    </alternativeName>
</protein>
<dbReference type="PROSITE" id="PS51219">
    <property type="entry name" value="DPCK"/>
    <property type="match status" value="1"/>
</dbReference>
<dbReference type="PANTHER" id="PTHR10695">
    <property type="entry name" value="DEPHOSPHO-COA KINASE-RELATED"/>
    <property type="match status" value="1"/>
</dbReference>
<dbReference type="HAMAP" id="MF_00376">
    <property type="entry name" value="Dephospho_CoA_kinase"/>
    <property type="match status" value="1"/>
</dbReference>
<dbReference type="PANTHER" id="PTHR10695:SF46">
    <property type="entry name" value="BIFUNCTIONAL COENZYME A SYNTHASE-RELATED"/>
    <property type="match status" value="1"/>
</dbReference>
<keyword evidence="5 7" id="KW-0418">Kinase</keyword>
<dbReference type="NCBIfam" id="TIGR00152">
    <property type="entry name" value="dephospho-CoA kinase"/>
    <property type="match status" value="1"/>
</dbReference>
<dbReference type="InterPro" id="IPR027417">
    <property type="entry name" value="P-loop_NTPase"/>
</dbReference>
<sequence length="204" mass="22208">MTEAHRGPLRIALTGGAGSGKSAVARRLAESGITVIDTDTLAREVVEPGEAGLEAVVAVFGEQVLNQQGRLDRAALRDRILDSEQDRGQLEAILHPLIMDRLKSRLAQAEGPYAVAEIPLLAESGHGGQFDRIITVEAPRPLRIQRLMTRDGVDEAAAERLVAAQASETERRAIADWVIDNDGDLDQLHLQVDKLDQALRNECR</sequence>
<dbReference type="Pfam" id="PF01121">
    <property type="entry name" value="CoaE"/>
    <property type="match status" value="1"/>
</dbReference>
<proteinExistence type="inferred from homology"/>
<dbReference type="SUPFAM" id="SSF52540">
    <property type="entry name" value="P-loop containing nucleoside triphosphate hydrolases"/>
    <property type="match status" value="1"/>
</dbReference>
<evidence type="ECO:0000256" key="6">
    <source>
        <dbReference type="NCBIfam" id="TIGR00152"/>
    </source>
</evidence>
<comment type="caution">
    <text evidence="7">The sequence shown here is derived from an EMBL/GenBank/DDBJ whole genome shotgun (WGS) entry which is preliminary data.</text>
</comment>
<dbReference type="RefSeq" id="WP_253443867.1">
    <property type="nucleotide sequence ID" value="NZ_JALJYF010000001.1"/>
</dbReference>
<keyword evidence="8" id="KW-1185">Reference proteome</keyword>
<organism evidence="7 8">
    <name type="scientific">Natronospira proteinivora</name>
    <dbReference type="NCBI Taxonomy" id="1807133"/>
    <lineage>
        <taxon>Bacteria</taxon>
        <taxon>Pseudomonadati</taxon>
        <taxon>Pseudomonadota</taxon>
        <taxon>Gammaproteobacteria</taxon>
        <taxon>Natronospirales</taxon>
        <taxon>Natronospiraceae</taxon>
        <taxon>Natronospira</taxon>
    </lineage>
</organism>
<evidence type="ECO:0000256" key="2">
    <source>
        <dbReference type="ARBA" id="ARBA00022741"/>
    </source>
</evidence>
<keyword evidence="3 5" id="KW-0067">ATP-binding</keyword>
<comment type="similarity">
    <text evidence="1 5">Belongs to the CoaE family.</text>
</comment>
<dbReference type="EC" id="2.7.1.24" evidence="5 6"/>
<comment type="pathway">
    <text evidence="5">Cofactor biosynthesis; coenzyme A biosynthesis; CoA from (R)-pantothenate: step 5/5.</text>
</comment>